<gene>
    <name evidence="3" type="ORF">PT974_01850</name>
</gene>
<feature type="transmembrane region" description="Helical" evidence="2">
    <location>
        <begin position="189"/>
        <end position="207"/>
    </location>
</feature>
<feature type="transmembrane region" description="Helical" evidence="2">
    <location>
        <begin position="480"/>
        <end position="500"/>
    </location>
</feature>
<feature type="transmembrane region" description="Helical" evidence="2">
    <location>
        <begin position="21"/>
        <end position="48"/>
    </location>
</feature>
<dbReference type="PANTHER" id="PTHR37577">
    <property type="entry name" value="INTEGRAL MEMBRANE PROTEIN"/>
    <property type="match status" value="1"/>
</dbReference>
<reference evidence="3 4" key="1">
    <citation type="submission" date="2024-01" db="EMBL/GenBank/DDBJ databases">
        <title>Complete genome of Cladobotryum mycophilum ATHUM6906.</title>
        <authorList>
            <person name="Christinaki A.C."/>
            <person name="Myridakis A.I."/>
            <person name="Kouvelis V.N."/>
        </authorList>
    </citation>
    <scope>NUCLEOTIDE SEQUENCE [LARGE SCALE GENOMIC DNA]</scope>
    <source>
        <strain evidence="3 4">ATHUM6906</strain>
    </source>
</reference>
<keyword evidence="4" id="KW-1185">Reference proteome</keyword>
<feature type="region of interest" description="Disordered" evidence="1">
    <location>
        <begin position="419"/>
        <end position="439"/>
    </location>
</feature>
<feature type="transmembrane region" description="Helical" evidence="2">
    <location>
        <begin position="315"/>
        <end position="347"/>
    </location>
</feature>
<evidence type="ECO:0000313" key="4">
    <source>
        <dbReference type="Proteomes" id="UP001338125"/>
    </source>
</evidence>
<feature type="compositionally biased region" description="Basic and acidic residues" evidence="1">
    <location>
        <begin position="421"/>
        <end position="439"/>
    </location>
</feature>
<feature type="transmembrane region" description="Helical" evidence="2">
    <location>
        <begin position="367"/>
        <end position="388"/>
    </location>
</feature>
<accession>A0ABR0SXJ8</accession>
<feature type="transmembrane region" description="Helical" evidence="2">
    <location>
        <begin position="153"/>
        <end position="177"/>
    </location>
</feature>
<proteinExistence type="predicted"/>
<evidence type="ECO:0000313" key="3">
    <source>
        <dbReference type="EMBL" id="KAK5996515.1"/>
    </source>
</evidence>
<dbReference type="EMBL" id="JAVFKD010000002">
    <property type="protein sequence ID" value="KAK5996515.1"/>
    <property type="molecule type" value="Genomic_DNA"/>
</dbReference>
<keyword evidence="2" id="KW-0472">Membrane</keyword>
<organism evidence="3 4">
    <name type="scientific">Cladobotryum mycophilum</name>
    <dbReference type="NCBI Taxonomy" id="491253"/>
    <lineage>
        <taxon>Eukaryota</taxon>
        <taxon>Fungi</taxon>
        <taxon>Dikarya</taxon>
        <taxon>Ascomycota</taxon>
        <taxon>Pezizomycotina</taxon>
        <taxon>Sordariomycetes</taxon>
        <taxon>Hypocreomycetidae</taxon>
        <taxon>Hypocreales</taxon>
        <taxon>Hypocreaceae</taxon>
        <taxon>Cladobotryum</taxon>
    </lineage>
</organism>
<keyword evidence="2" id="KW-0812">Transmembrane</keyword>
<comment type="caution">
    <text evidence="3">The sequence shown here is derived from an EMBL/GenBank/DDBJ whole genome shotgun (WGS) entry which is preliminary data.</text>
</comment>
<dbReference type="Proteomes" id="UP001338125">
    <property type="component" value="Unassembled WGS sequence"/>
</dbReference>
<feature type="transmembrane region" description="Helical" evidence="2">
    <location>
        <begin position="448"/>
        <end position="468"/>
    </location>
</feature>
<feature type="transmembrane region" description="Helical" evidence="2">
    <location>
        <begin position="244"/>
        <end position="264"/>
    </location>
</feature>
<evidence type="ECO:0000256" key="2">
    <source>
        <dbReference type="SAM" id="Phobius"/>
    </source>
</evidence>
<keyword evidence="2" id="KW-1133">Transmembrane helix</keyword>
<evidence type="ECO:0000256" key="1">
    <source>
        <dbReference type="SAM" id="MobiDB-lite"/>
    </source>
</evidence>
<dbReference type="PANTHER" id="PTHR37577:SF1">
    <property type="entry name" value="INTEGRAL MEMBRANE PROTEIN"/>
    <property type="match status" value="1"/>
</dbReference>
<feature type="transmembrane region" description="Helical" evidence="2">
    <location>
        <begin position="520"/>
        <end position="541"/>
    </location>
</feature>
<dbReference type="InterPro" id="IPR053018">
    <property type="entry name" value="Elsinochrome_Biosynth-Asso"/>
</dbReference>
<protein>
    <submittedName>
        <fullName evidence="3">Uncharacterized protein</fullName>
    </submittedName>
</protein>
<sequence>MSTCAYDCSNQPSSVPSNPDITGIGVIVGYVGNAGIVVCIIVLFYLAAYDPTEDPFRSANDRNHGIDSIPFRPNPVDIILRDWGRRVKSMFGFGRKSPALVDDTEWDSLANTEPSHLKEACIKCVQCMSDIQILTGLSILLSGYANLKCGLSAYHWQVLVDIAWFANLTHLSCLTFLRNYLYNKPGEKAWRLFAMGLVAVLLVVAMFPTNDFLWMNPTKTNTEQQPSDYAICSFHRIREPDIDLLSSFVTSFLLIVLGFFSRVVKLHKILSVSIFGRARAAVSTWMRRWILKGYKKLHIGDSTTSLRRAIIYQPLFALFLLVRLALDFWTSMFIEVWWLVAGILVGINRLKSVLGLDNNDEDSQWTFGQIVSALLLAAPIMSISTYLIESYTGTRTKDKRKFALRSAETLVASRASTLPLSEKKESEPPPRKNQEDHPNRDYYRDAPWFETLVLFITLSIIFLTIWIIEQPTFYTRFIDLILLANPIGYQILAVVPYILLSWKMEHLQLRFRWSARTRNWMHGLFFLLLVLCTVGAFLILAI</sequence>
<name>A0ABR0SXJ8_9HYPO</name>